<reference evidence="3" key="1">
    <citation type="submission" date="2019-11" db="EMBL/GenBank/DDBJ databases">
        <authorList>
            <person name="Feng L."/>
        </authorList>
    </citation>
    <scope>NUCLEOTIDE SEQUENCE</scope>
    <source>
        <strain evidence="3">BgluceraseaLFYP119</strain>
    </source>
</reference>
<protein>
    <submittedName>
        <fullName evidence="3">Transcriptional repressor DicA</fullName>
    </submittedName>
</protein>
<accession>A0A6N2RLL3</accession>
<dbReference type="AlphaFoldDB" id="A0A6N2RLL3"/>
<dbReference type="InterPro" id="IPR001387">
    <property type="entry name" value="Cro/C1-type_HTH"/>
</dbReference>
<dbReference type="Gene3D" id="1.10.260.40">
    <property type="entry name" value="lambda repressor-like DNA-binding domains"/>
    <property type="match status" value="1"/>
</dbReference>
<dbReference type="PROSITE" id="PS50943">
    <property type="entry name" value="HTH_CROC1"/>
    <property type="match status" value="1"/>
</dbReference>
<dbReference type="PANTHER" id="PTHR46558:SF4">
    <property type="entry name" value="DNA-BIDING PHAGE PROTEIN"/>
    <property type="match status" value="1"/>
</dbReference>
<name>A0A6N2RLL3_9FIRM</name>
<evidence type="ECO:0000313" key="3">
    <source>
        <dbReference type="EMBL" id="VYS81348.1"/>
    </source>
</evidence>
<feature type="domain" description="HTH cro/C1-type" evidence="2">
    <location>
        <begin position="7"/>
        <end position="62"/>
    </location>
</feature>
<organism evidence="3">
    <name type="scientific">Blautia glucerasea</name>
    <dbReference type="NCBI Taxonomy" id="536633"/>
    <lineage>
        <taxon>Bacteria</taxon>
        <taxon>Bacillati</taxon>
        <taxon>Bacillota</taxon>
        <taxon>Clostridia</taxon>
        <taxon>Lachnospirales</taxon>
        <taxon>Lachnospiraceae</taxon>
        <taxon>Blautia</taxon>
    </lineage>
</organism>
<gene>
    <name evidence="3" type="ORF">BGLFYP119_00688</name>
</gene>
<dbReference type="InterPro" id="IPR010982">
    <property type="entry name" value="Lambda_DNA-bd_dom_sf"/>
</dbReference>
<dbReference type="Pfam" id="PF01381">
    <property type="entry name" value="HTH_3"/>
    <property type="match status" value="1"/>
</dbReference>
<dbReference type="PANTHER" id="PTHR46558">
    <property type="entry name" value="TRACRIPTIONAL REGULATORY PROTEIN-RELATED-RELATED"/>
    <property type="match status" value="1"/>
</dbReference>
<dbReference type="SUPFAM" id="SSF47413">
    <property type="entry name" value="lambda repressor-like DNA-binding domains"/>
    <property type="match status" value="1"/>
</dbReference>
<evidence type="ECO:0000259" key="2">
    <source>
        <dbReference type="PROSITE" id="PS50943"/>
    </source>
</evidence>
<sequence length="147" mass="16930">MGMSERIKKKRIESGLTQEELAEKLGIQKSAVAKYENGRVVNIKRSVIANMAKIFDCSPCYLMAMDEEDYIIKKGSYEHSIVLEVQKMNTTGKIKALNFIREMTCNPLYNADYKVELAAAHERTDIEVTEEMKKHDDDIMNDDSEWE</sequence>
<evidence type="ECO:0000256" key="1">
    <source>
        <dbReference type="ARBA" id="ARBA00023125"/>
    </source>
</evidence>
<dbReference type="EMBL" id="CACRST010000009">
    <property type="protein sequence ID" value="VYS81348.1"/>
    <property type="molecule type" value="Genomic_DNA"/>
</dbReference>
<dbReference type="SMART" id="SM00530">
    <property type="entry name" value="HTH_XRE"/>
    <property type="match status" value="1"/>
</dbReference>
<dbReference type="CDD" id="cd00093">
    <property type="entry name" value="HTH_XRE"/>
    <property type="match status" value="1"/>
</dbReference>
<dbReference type="GO" id="GO:0003677">
    <property type="term" value="F:DNA binding"/>
    <property type="evidence" value="ECO:0007669"/>
    <property type="project" value="UniProtKB-KW"/>
</dbReference>
<keyword evidence="1" id="KW-0238">DNA-binding</keyword>
<proteinExistence type="predicted"/>